<dbReference type="PROSITE" id="PS51462">
    <property type="entry name" value="NUDIX"/>
    <property type="match status" value="1"/>
</dbReference>
<evidence type="ECO:0000256" key="4">
    <source>
        <dbReference type="ARBA" id="ARBA00022801"/>
    </source>
</evidence>
<evidence type="ECO:0000313" key="8">
    <source>
        <dbReference type="EMBL" id="KIF54127.1"/>
    </source>
</evidence>
<evidence type="ECO:0000256" key="1">
    <source>
        <dbReference type="ARBA" id="ARBA00001936"/>
    </source>
</evidence>
<protein>
    <submittedName>
        <fullName evidence="8">DNA mismatch repair protein MutT</fullName>
    </submittedName>
</protein>
<dbReference type="Gene3D" id="3.90.79.10">
    <property type="entry name" value="Nucleoside Triphosphate Pyrophosphohydrolase"/>
    <property type="match status" value="1"/>
</dbReference>
<keyword evidence="5" id="KW-0460">Magnesium</keyword>
<evidence type="ECO:0000256" key="6">
    <source>
        <dbReference type="ARBA" id="ARBA00023211"/>
    </source>
</evidence>
<gene>
    <name evidence="8" type="ORF">H735_05140</name>
</gene>
<dbReference type="Proteomes" id="UP000031586">
    <property type="component" value="Unassembled WGS sequence"/>
</dbReference>
<sequence length="199" mass="22899">MVIDKSTLLQNFQLQLPTGYHRESLGRLAHLKENTLRDAAVLIGFVEREEGLQVILTKRAEHLRHHPGQISFPGGKYENDDHTLVNTALREAEEEIGIHQTHIQVFGQLPKLPTISQFNVTPFLAFVSPDYTTRIDQNEVAEVFEVPANHILNPEKLYSTKFNLRKTSHRVFAIPYQRHFIWGMTAQIIESMQKHIISN</sequence>
<evidence type="ECO:0000313" key="9">
    <source>
        <dbReference type="Proteomes" id="UP000031586"/>
    </source>
</evidence>
<dbReference type="PATRIC" id="fig|1229493.5.peg.79"/>
<dbReference type="InterPro" id="IPR045121">
    <property type="entry name" value="CoAse"/>
</dbReference>
<dbReference type="PANTHER" id="PTHR12992">
    <property type="entry name" value="NUDIX HYDROLASE"/>
    <property type="match status" value="1"/>
</dbReference>
<dbReference type="NCBIfam" id="NF007980">
    <property type="entry name" value="PRK10707.1"/>
    <property type="match status" value="1"/>
</dbReference>
<comment type="cofactor">
    <cofactor evidence="1">
        <name>Mn(2+)</name>
        <dbReference type="ChEBI" id="CHEBI:29035"/>
    </cofactor>
</comment>
<dbReference type="RefSeq" id="WP_020196933.1">
    <property type="nucleotide sequence ID" value="NZ_BAOH01000088.1"/>
</dbReference>
<dbReference type="CDD" id="cd03426">
    <property type="entry name" value="NUDIX_CoAse_Nudt7"/>
    <property type="match status" value="1"/>
</dbReference>
<name>A0A0C1WCP1_9VIBR</name>
<evidence type="ECO:0000259" key="7">
    <source>
        <dbReference type="PROSITE" id="PS51462"/>
    </source>
</evidence>
<keyword evidence="4" id="KW-0378">Hydrolase</keyword>
<dbReference type="InterPro" id="IPR000086">
    <property type="entry name" value="NUDIX_hydrolase_dom"/>
</dbReference>
<reference evidence="8 9" key="1">
    <citation type="submission" date="2014-07" db="EMBL/GenBank/DDBJ databases">
        <title>Unique and conserved regions in Vibrio harveyi and related species in comparison with the shrimp pathogen Vibrio harveyi CAIM 1792.</title>
        <authorList>
            <person name="Espinoza-Valles I."/>
            <person name="Vora G."/>
            <person name="Leekitcharoenphon P."/>
            <person name="Ussery D."/>
            <person name="Hoj L."/>
            <person name="Gomez-Gil B."/>
        </authorList>
    </citation>
    <scope>NUCLEOTIDE SEQUENCE [LARGE SCALE GENOMIC DNA]</scope>
    <source>
        <strain evidence="9">CAIM 1854 / LMG 25443</strain>
    </source>
</reference>
<evidence type="ECO:0000256" key="3">
    <source>
        <dbReference type="ARBA" id="ARBA00022723"/>
    </source>
</evidence>
<keyword evidence="6" id="KW-0464">Manganese</keyword>
<feature type="domain" description="Nudix hydrolase" evidence="7">
    <location>
        <begin position="35"/>
        <end position="168"/>
    </location>
</feature>
<proteinExistence type="predicted"/>
<dbReference type="EMBL" id="JPRD01000010">
    <property type="protein sequence ID" value="KIF54127.1"/>
    <property type="molecule type" value="Genomic_DNA"/>
</dbReference>
<dbReference type="InterPro" id="IPR015797">
    <property type="entry name" value="NUDIX_hydrolase-like_dom_sf"/>
</dbReference>
<comment type="caution">
    <text evidence="8">The sequence shown here is derived from an EMBL/GenBank/DDBJ whole genome shotgun (WGS) entry which is preliminary data.</text>
</comment>
<accession>A0A0C1WCP1</accession>
<dbReference type="GO" id="GO:0046872">
    <property type="term" value="F:metal ion binding"/>
    <property type="evidence" value="ECO:0007669"/>
    <property type="project" value="UniProtKB-KW"/>
</dbReference>
<dbReference type="Pfam" id="PF00293">
    <property type="entry name" value="NUDIX"/>
    <property type="match status" value="1"/>
</dbReference>
<comment type="cofactor">
    <cofactor evidence="2">
        <name>Mg(2+)</name>
        <dbReference type="ChEBI" id="CHEBI:18420"/>
    </cofactor>
</comment>
<dbReference type="SUPFAM" id="SSF55811">
    <property type="entry name" value="Nudix"/>
    <property type="match status" value="1"/>
</dbReference>
<dbReference type="AlphaFoldDB" id="A0A0C1WCP1"/>
<dbReference type="GO" id="GO:0010945">
    <property type="term" value="F:coenzyme A diphosphatase activity"/>
    <property type="evidence" value="ECO:0007669"/>
    <property type="project" value="InterPro"/>
</dbReference>
<evidence type="ECO:0000256" key="2">
    <source>
        <dbReference type="ARBA" id="ARBA00001946"/>
    </source>
</evidence>
<keyword evidence="3" id="KW-0479">Metal-binding</keyword>
<organism evidence="8 9">
    <name type="scientific">Vibrio owensii CAIM 1854 = LMG 25443</name>
    <dbReference type="NCBI Taxonomy" id="1229493"/>
    <lineage>
        <taxon>Bacteria</taxon>
        <taxon>Pseudomonadati</taxon>
        <taxon>Pseudomonadota</taxon>
        <taxon>Gammaproteobacteria</taxon>
        <taxon>Vibrionales</taxon>
        <taxon>Vibrionaceae</taxon>
        <taxon>Vibrio</taxon>
    </lineage>
</organism>
<evidence type="ECO:0000256" key="5">
    <source>
        <dbReference type="ARBA" id="ARBA00022842"/>
    </source>
</evidence>
<dbReference type="PANTHER" id="PTHR12992:SF11">
    <property type="entry name" value="MITOCHONDRIAL COENZYME A DIPHOSPHATASE NUDT8"/>
    <property type="match status" value="1"/>
</dbReference>